<gene>
    <name evidence="1" type="ORF">B0T21DRAFT_351655</name>
</gene>
<sequence length="204" mass="21191">MADEEPQGSGYRGLATGQFLLLIQHAAAVPSTVPVSFPRYDIVVCRGTASSDELGQRPEQILGASGFPGRRCNRTPTALSHTTVPTGALLDPGIPNVQQPYCIVGSGRGIVSRLREVVSCGVVRVSLVLDNPRCSDGNEKGVKAAPAGSLSVGDVFGAHGIIVSIRHYISAITTSVEALGGGLEEVSVEGSSRCRSRLQAVAVQ</sequence>
<keyword evidence="2" id="KW-1185">Reference proteome</keyword>
<comment type="caution">
    <text evidence="1">The sequence shown here is derived from an EMBL/GenBank/DDBJ whole genome shotgun (WGS) entry which is preliminary data.</text>
</comment>
<name>A0AA40ANA4_9PEZI</name>
<organism evidence="1 2">
    <name type="scientific">Apiosordaria backusii</name>
    <dbReference type="NCBI Taxonomy" id="314023"/>
    <lineage>
        <taxon>Eukaryota</taxon>
        <taxon>Fungi</taxon>
        <taxon>Dikarya</taxon>
        <taxon>Ascomycota</taxon>
        <taxon>Pezizomycotina</taxon>
        <taxon>Sordariomycetes</taxon>
        <taxon>Sordariomycetidae</taxon>
        <taxon>Sordariales</taxon>
        <taxon>Lasiosphaeriaceae</taxon>
        <taxon>Apiosordaria</taxon>
    </lineage>
</organism>
<reference evidence="1" key="1">
    <citation type="submission" date="2023-06" db="EMBL/GenBank/DDBJ databases">
        <title>Genome-scale phylogeny and comparative genomics of the fungal order Sordariales.</title>
        <authorList>
            <consortium name="Lawrence Berkeley National Laboratory"/>
            <person name="Hensen N."/>
            <person name="Bonometti L."/>
            <person name="Westerberg I."/>
            <person name="Brannstrom I.O."/>
            <person name="Guillou S."/>
            <person name="Cros-Aarteil S."/>
            <person name="Calhoun S."/>
            <person name="Haridas S."/>
            <person name="Kuo A."/>
            <person name="Mondo S."/>
            <person name="Pangilinan J."/>
            <person name="Riley R."/>
            <person name="Labutti K."/>
            <person name="Andreopoulos B."/>
            <person name="Lipzen A."/>
            <person name="Chen C."/>
            <person name="Yanf M."/>
            <person name="Daum C."/>
            <person name="Ng V."/>
            <person name="Clum A."/>
            <person name="Steindorff A."/>
            <person name="Ohm R."/>
            <person name="Martin F."/>
            <person name="Silar P."/>
            <person name="Natvig D."/>
            <person name="Lalanne C."/>
            <person name="Gautier V."/>
            <person name="Ament-Velasquez S.L."/>
            <person name="Kruys A."/>
            <person name="Hutchinson M.I."/>
            <person name="Powell A.J."/>
            <person name="Barry K."/>
            <person name="Miller A.N."/>
            <person name="Grigoriev I.V."/>
            <person name="Debuchy R."/>
            <person name="Gladieux P."/>
            <person name="Thoren M.H."/>
            <person name="Johannesson H."/>
        </authorList>
    </citation>
    <scope>NUCLEOTIDE SEQUENCE</scope>
    <source>
        <strain evidence="1">CBS 540.89</strain>
    </source>
</reference>
<dbReference type="EMBL" id="JAUKTV010000013">
    <property type="protein sequence ID" value="KAK0718872.1"/>
    <property type="molecule type" value="Genomic_DNA"/>
</dbReference>
<dbReference type="AlphaFoldDB" id="A0AA40ANA4"/>
<evidence type="ECO:0000313" key="1">
    <source>
        <dbReference type="EMBL" id="KAK0718872.1"/>
    </source>
</evidence>
<dbReference type="Proteomes" id="UP001172159">
    <property type="component" value="Unassembled WGS sequence"/>
</dbReference>
<proteinExistence type="predicted"/>
<evidence type="ECO:0000313" key="2">
    <source>
        <dbReference type="Proteomes" id="UP001172159"/>
    </source>
</evidence>
<accession>A0AA40ANA4</accession>
<protein>
    <submittedName>
        <fullName evidence="1">Uncharacterized protein</fullName>
    </submittedName>
</protein>